<evidence type="ECO:0000313" key="2">
    <source>
        <dbReference type="EMBL" id="SFQ00322.1"/>
    </source>
</evidence>
<accession>A0A1I5UYR4</accession>
<sequence length="73" mass="7860">MDDVAKAKELWNAGISAWFPDGPGDPEIVLVKVHADGAEYWDSPGAGVVSVLSFVKAHLTGKPYHIEDVKVDL</sequence>
<dbReference type="Gene3D" id="2.30.110.10">
    <property type="entry name" value="Electron Transport, Fmn-binding Protein, Chain A"/>
    <property type="match status" value="1"/>
</dbReference>
<dbReference type="EMBL" id="FOXP01000020">
    <property type="protein sequence ID" value="SFQ00322.1"/>
    <property type="molecule type" value="Genomic_DNA"/>
</dbReference>
<keyword evidence="3" id="KW-1185">Reference proteome</keyword>
<dbReference type="STRING" id="634430.SAMN04488241_12011"/>
<evidence type="ECO:0000259" key="1">
    <source>
        <dbReference type="Pfam" id="PF16242"/>
    </source>
</evidence>
<dbReference type="Pfam" id="PF16242">
    <property type="entry name" value="Pyrid_ox_like"/>
    <property type="match status" value="1"/>
</dbReference>
<dbReference type="RefSeq" id="WP_218149671.1">
    <property type="nucleotide sequence ID" value="NZ_FOXP01000020.1"/>
</dbReference>
<name>A0A1I5UYR4_9SPHN</name>
<reference evidence="2 3" key="1">
    <citation type="submission" date="2016-10" db="EMBL/GenBank/DDBJ databases">
        <authorList>
            <person name="de Groot N.N."/>
        </authorList>
    </citation>
    <scope>NUCLEOTIDE SEQUENCE [LARGE SCALE GENOMIC DNA]</scope>
    <source>
        <strain evidence="2 3">CGMCC 1.9113</strain>
    </source>
</reference>
<dbReference type="InterPro" id="IPR012349">
    <property type="entry name" value="Split_barrel_FMN-bd"/>
</dbReference>
<evidence type="ECO:0000313" key="3">
    <source>
        <dbReference type="Proteomes" id="UP000199586"/>
    </source>
</evidence>
<gene>
    <name evidence="2" type="ORF">SAMN04488241_12011</name>
</gene>
<feature type="domain" description="General stress protein FMN-binding split barrel" evidence="1">
    <location>
        <begin position="2"/>
        <end position="64"/>
    </location>
</feature>
<dbReference type="Proteomes" id="UP000199586">
    <property type="component" value="Unassembled WGS sequence"/>
</dbReference>
<proteinExistence type="predicted"/>
<protein>
    <submittedName>
        <fullName evidence="2">Pyridoxamine 5'-phosphate oxidase like</fullName>
    </submittedName>
</protein>
<dbReference type="AlphaFoldDB" id="A0A1I5UYR4"/>
<organism evidence="2 3">
    <name type="scientific">Sphingomonas rubra</name>
    <dbReference type="NCBI Taxonomy" id="634430"/>
    <lineage>
        <taxon>Bacteria</taxon>
        <taxon>Pseudomonadati</taxon>
        <taxon>Pseudomonadota</taxon>
        <taxon>Alphaproteobacteria</taxon>
        <taxon>Sphingomonadales</taxon>
        <taxon>Sphingomonadaceae</taxon>
        <taxon>Sphingomonas</taxon>
    </lineage>
</organism>
<dbReference type="SUPFAM" id="SSF50475">
    <property type="entry name" value="FMN-binding split barrel"/>
    <property type="match status" value="1"/>
</dbReference>
<dbReference type="InterPro" id="IPR038725">
    <property type="entry name" value="YdaG_split_barrel_FMN-bd"/>
</dbReference>